<keyword evidence="4" id="KW-0117">Actin capping</keyword>
<evidence type="ECO:0000256" key="5">
    <source>
        <dbReference type="ARBA" id="ARBA00022490"/>
    </source>
</evidence>
<evidence type="ECO:0000259" key="14">
    <source>
        <dbReference type="PROSITE" id="PS50002"/>
    </source>
</evidence>
<dbReference type="Proteomes" id="UP000694941">
    <property type="component" value="Unplaced"/>
</dbReference>
<feature type="domain" description="SH3" evidence="14">
    <location>
        <begin position="788"/>
        <end position="845"/>
    </location>
</feature>
<dbReference type="SUPFAM" id="SSF50729">
    <property type="entry name" value="PH domain-like"/>
    <property type="match status" value="1"/>
</dbReference>
<feature type="coiled-coil region" evidence="12">
    <location>
        <begin position="1911"/>
        <end position="1945"/>
    </location>
</feature>
<evidence type="ECO:0000256" key="13">
    <source>
        <dbReference type="SAM" id="MobiDB-lite"/>
    </source>
</evidence>
<keyword evidence="17" id="KW-1185">Reference proteome</keyword>
<dbReference type="PROSITE" id="PS50002">
    <property type="entry name" value="SH3"/>
    <property type="match status" value="1"/>
</dbReference>
<keyword evidence="5" id="KW-0963">Cytoplasm</keyword>
<comment type="subcellular location">
    <subcellularLocation>
        <location evidence="1">Cytoplasm</location>
    </subcellularLocation>
</comment>
<organism evidence="17 18">
    <name type="scientific">Limulus polyphemus</name>
    <name type="common">Atlantic horseshoe crab</name>
    <dbReference type="NCBI Taxonomy" id="6850"/>
    <lineage>
        <taxon>Eukaryota</taxon>
        <taxon>Metazoa</taxon>
        <taxon>Ecdysozoa</taxon>
        <taxon>Arthropoda</taxon>
        <taxon>Chelicerata</taxon>
        <taxon>Merostomata</taxon>
        <taxon>Xiphosura</taxon>
        <taxon>Limulidae</taxon>
        <taxon>Limulus</taxon>
    </lineage>
</organism>
<feature type="region of interest" description="Disordered" evidence="13">
    <location>
        <begin position="3792"/>
        <end position="3857"/>
    </location>
</feature>
<feature type="domain" description="Calponin-homology (CH)" evidence="16">
    <location>
        <begin position="103"/>
        <end position="208"/>
    </location>
</feature>
<dbReference type="Pfam" id="PF00435">
    <property type="entry name" value="Spectrin"/>
    <property type="match status" value="27"/>
</dbReference>
<evidence type="ECO:0000256" key="9">
    <source>
        <dbReference type="ARBA" id="ARBA00022737"/>
    </source>
</evidence>
<dbReference type="InterPro" id="IPR018159">
    <property type="entry name" value="Spectrin/alpha-actinin"/>
</dbReference>
<evidence type="ECO:0000256" key="2">
    <source>
        <dbReference type="ARBA" id="ARBA00006826"/>
    </source>
</evidence>
<dbReference type="Pfam" id="PF15410">
    <property type="entry name" value="PH_9"/>
    <property type="match status" value="1"/>
</dbReference>
<dbReference type="Gene3D" id="1.20.58.60">
    <property type="match status" value="21"/>
</dbReference>
<dbReference type="InterPro" id="IPR041681">
    <property type="entry name" value="PH_9"/>
</dbReference>
<dbReference type="PRINTS" id="PR00683">
    <property type="entry name" value="SPECTRINPH"/>
</dbReference>
<dbReference type="PROSITE" id="PS50021">
    <property type="entry name" value="CH"/>
    <property type="match status" value="2"/>
</dbReference>
<dbReference type="InterPro" id="IPR036872">
    <property type="entry name" value="CH_dom_sf"/>
</dbReference>
<feature type="coiled-coil region" evidence="12">
    <location>
        <begin position="2445"/>
        <end position="2479"/>
    </location>
</feature>
<dbReference type="PROSITE" id="PS00020">
    <property type="entry name" value="ACTININ_2"/>
    <property type="match status" value="1"/>
</dbReference>
<name>A0ABM1SDF8_LIMPO</name>
<dbReference type="GeneID" id="106459460"/>
<dbReference type="InterPro" id="IPR001589">
    <property type="entry name" value="Actinin_actin-bd_CS"/>
</dbReference>
<feature type="coiled-coil region" evidence="12">
    <location>
        <begin position="2803"/>
        <end position="2872"/>
    </location>
</feature>
<dbReference type="RefSeq" id="XP_022241663.1">
    <property type="nucleotide sequence ID" value="XM_022385955.1"/>
</dbReference>
<dbReference type="Gene3D" id="2.30.29.30">
    <property type="entry name" value="Pleckstrin-homology domain (PH domain)/Phosphotyrosine-binding domain (PTB)"/>
    <property type="match status" value="1"/>
</dbReference>
<keyword evidence="6" id="KW-0597">Phosphoprotein</keyword>
<feature type="coiled-coil region" evidence="12">
    <location>
        <begin position="1059"/>
        <end position="1086"/>
    </location>
</feature>
<evidence type="ECO:0000256" key="8">
    <source>
        <dbReference type="ARBA" id="ARBA00022701"/>
    </source>
</evidence>
<evidence type="ECO:0000313" key="17">
    <source>
        <dbReference type="Proteomes" id="UP000694941"/>
    </source>
</evidence>
<dbReference type="SUPFAM" id="SSF46966">
    <property type="entry name" value="Spectrin repeat"/>
    <property type="match status" value="19"/>
</dbReference>
<feature type="domain" description="PH" evidence="15">
    <location>
        <begin position="3428"/>
        <end position="3536"/>
    </location>
</feature>
<dbReference type="SUPFAM" id="SSF47576">
    <property type="entry name" value="Calponin-homology domain, CH-domain"/>
    <property type="match status" value="1"/>
</dbReference>
<keyword evidence="10" id="KW-0009">Actin-binding</keyword>
<dbReference type="InterPro" id="IPR002017">
    <property type="entry name" value="Spectrin_repeat"/>
</dbReference>
<feature type="compositionally biased region" description="Low complexity" evidence="13">
    <location>
        <begin position="3635"/>
        <end position="3646"/>
    </location>
</feature>
<feature type="region of interest" description="Disordered" evidence="13">
    <location>
        <begin position="3319"/>
        <end position="3338"/>
    </location>
</feature>
<evidence type="ECO:0000259" key="15">
    <source>
        <dbReference type="PROSITE" id="PS50003"/>
    </source>
</evidence>
<dbReference type="CDD" id="cd00176">
    <property type="entry name" value="SPEC"/>
    <property type="match status" value="17"/>
</dbReference>
<sequence length="3857" mass="447978">MEVEDLFTDLTDGKKLLKLLEIISGEKLGKPNHGKMRVHKIENVNKSLAFLHTKVRLESIGAEDIVDGNPRLILGLIWTIILRFQIQEIEIDVNEDDESSEKKSAKDALLLWCQRKTAGYPHVNIQDFTSSWRSGLGFNALIHAHRPDLINFRALQPHNHIDNLNNAFDIAQRELGIPRLLDAEDVDINRPDEKSVITYVASYYHTFARMKTEMKGGRRIANIVGQMMDADKQKNIYEEFTTSLLDWIQEKIIELDDRKFPNSLEGIQRDLLRFKEYRTVEKPPKYRERSEIEALLFAIQTKLKALGQPLYVPPEGKLVHDIEKAWEQLEKAEHQREVALREELLRQKRLENLAYRFEKKSVLREGYLKEMIQVLSDPRYGSNLAQVEATVKKHEAISADIMAREERFANLTVMADELVAENFHGKDKIKKRETEILQRWHYLLELLKKHRISLTGFSNLMSILREIDTITDEIKEMEGSIYSDDLGRHLLSVEDLLQKLSLMEAQITSQGDTIRKLNKQAQLFIQEGYKEAPVLQKRLDKLNGEYDNLVQLAHNRRAKLEESRAYYQFVQDHEEEEAWVVERQRICKTVIPGKDLLGVTSLQQKHKGLEAEIKSHWARTQKVIKAGEKLVQTNHPQSRDIRQRIQTLKNKWDHLHELTALRRKQLEDASSAYQYYADVNEAESWMREKMSLVSSEDFGEDEPSARALLQRHSRLESEIKAYEADIQRLNDQSDKMIKSGIATLSVLDNTPEEPEKEEWIEEVIMVPTEEWVDEIVEQEVLRDTIEERRIPQVRALYAFRGQGMEMQKGEVMLLLQKTNSDWWHARRGNGQDGFVPANYVKEIEPKVIKKVVKQSVKVPQKQRVKKRVMKQQVVKKKKQSPNNKKPLSRSSSRKDGMKVEERQKAINKTFDDLVHLAKARRNFLEDALKLFGFYRDCEDFENWMKDKERMLTTDDANDSVDVMKKKFEHFLTDLSATSRRVEDVDQMVNEFVHTKHSQIGAIKTRQRQIHDRWNRLNKLKTEKERSLEGATSVELFNRTCDEARDWMLEKLDKMDTDEMGRDMKTVQALQRRHQNLERELAPVEEKFNRVNLLADSVKASYPSERSNITLRQKEMQSIWDRVKAKAAERKARLDESMGRQIFNNSAMSLLSWVSNVKQSLNSDEPARDVTTAENLLKDHEDLGNEIRTHEDEFNDVQELGKMLLRKNPEASDIRNMVVQLKEEHDAIHRGWQEKYDWLRQCMDLQVFNREADQIDSITNSHNAFLEFEDLGTTLDDVEALLKRHENFMNTLNAQDERLKNFVVMAEKLIAAGHYESKYIDERQHQVVALREAVKEKAEKRKDMLETSLVYQRFRAEGDELMAWVQEKMKTAGDECYRDLTNLERKLQKHEAFEAEVKANEPRVDIINKTGTELISDGNFASEKVIELLDRLNTQWDDLCSQTKDKGHKLRQAVSQHSYNRTLESARCKLDELEGSLASDDRGHDLRSVKELLKKHQVLETELGVWENKVQEVINLGQEMARQGHFDAPNILKAAKAVSDRSSSLEVPAAERRHQLEESLKFHQFNFDVDAEMQWIRDHLPAASSQDVGQNLIDAQNLYKKHLKLEREIQGHQPIIDKLLACGEALADQKHFAASSILIKCEELHQNWQELLSLAVERKKKLELSLRAQQFYTEANEVETWITEKNDILTSTDYGRDEDGAVRLLTKHKALELEIDTYTGLVNEMARQAQKMVDSNHPESKVINGRIQMIQKEVKKLQKLATVRRQKLVESKNRHEYFRESEELENWINEEMQMAASEEYGQDYEHLLLLQSKFDDFRHRIEAGSERYSQCEELCRKLTAVESPYTGELIQRQEHLRNAWDQLWDHIEARDQKLQAAGEIHRFNRDVAEALSRIQEKYASIPDDLGRDLNSVQSLRKKHEGFENDLVALEAQLQVLVDDSVRLQETYPGGNAEHIAEQQNYVVESWNSLQERAQLRKEQIENAILFHRFLALVRDLETWAQSLCSSMNTEEKVRDATAAQLLKTEHEHLKAEIEAREENFRNVVQNGEMMIQKEHYASAEIRERLNQLLKMREQLHTGWQRKHVYLDQLLDLHCFLRDAKQLDTLSGQQEVYLCGSDFGTTVEEVDAQVKKHEAFEKLMVTQDEKLSSLQEHGIKLLQQNHFESEMIRHRIDEVTQRRNKIKNLSVTRKQKLTDALLHTKFKRDSAEAETWIEEKMKNLEAEASKGDVASIEDKIKKLQKHQAFRAELAAHDENIKAIKQKGELLLSKKHESSPEIRIQLEQLLMKWSQLLNASANRGRGLEEAQDIFELNNQMEKVEAWIRDKEMMVQAGDTGRDYEHCLALQRKLNDVDSDMLVDDSRIKTINSLADKLIRQGRSDTQALQHRREELNHKWKALQGSIADYRIKLAGALEVHAFNRDVDDTNDRINEKAVTLSVDDDGKDLHVVEALQRKQEAVEREMTAIESKLREHDSEARRLIQKYPDMATPIRTKVTEIQENWRKLTNLCHGRKQRLASAYTLCKFLFDLKKLESWVNDMTDRMTSGELATSNVEAQSMLQLHQERKAEIDGRKETFQFLKEFGHRLLQQKHPAKETIEESLQYLEELRRTLTQAWEEQRQMLTQCYDLQVFKEHAKQAETWLASKEAFLNNEDLGVKIFIMFCTKERLVPNSVDEAKGSFSLIQDSSSSTSLRNCCSIKASSRFSRRIWALEAEIHAHEPLVSAVTSKGRHMIRSSHFAAKDIEAKLQDLQSQLHHLKDLASIRRLRLQDAVESQMFYTEASEAEAWIREKKPLLTNPDLGKDEDSVQALMKKLDGLVRDIESFNNNIAKLAKLGQGLVERGHFDSENILKKQVSVEEEYEQLQKLAEERDQKLQDSRRFFMFMREADEVETWIHDQMVIASSEDVGKDLEHIEILIQKFEGFLISLHSSEERVGKVKKMADLLIEQNHPQVEEIQARSFQVAQLWKELQECSDARQEALVGAKEVHTFDRSADETISWINEKDTTLSTDEFGHDLESVLALLRRHEGFQRDLAAVKEQVQSLVKEAQRLASIYPDAREHISAKHEEVADAWNQLLEKSAQRKDRLQQAEKLQAYYDEYRMLMSWINEMMALITADELAKDVPGAEALLTRHKEHKVEIDARMEPCSRFQEKGEAIIIAGHFMADDVRDHIEQLKSNLNQLMDTWEKRQVLYEQNLDTQKFVLNAEQLELWLQSREPVLRDNQFGDSIAGVEELIRKHDDFEKTIEAQEEKFATLKRVTLLEEAFHKQQQEEEVYKKEEAQRREQERVDAMKRKEQKRILDERRKEDERRRTQEIVFKRQNEDYDTENEAQDQLPPFGSSPRMPEIRMSGALYRPASQRSLDGDKASPVKRVESMRVECLTPKRPDTFSPLKRSESVKLDERQKKAKRTPSFNTRRRTPSFRQQRRVDDLLPVEMEGFLERKQELQSGGKRATIRSWKTYYTVLCGQLLCFFKGKDAFIENNASSPPLVVAHAKCSKATDYTKKKHVFRLQLSDGSEYLFMAHMENEMHDWLEKLSFHASLPPSMQLMSYETYKNSNLSSAVDQKNLEDGSPLLSQKSDNSSYTQQYPSSPESTPEQHQRVIRNTVSQPELQNKQLTVPPPYGDAVQKREKVKPPVPPRTTTSRPVSEPPQLYGPDEKISVKSRIQIFQEHAEYSNVSQIQDQSSPSFTTFAVSGHSHHQGQNGIVSSSGEANLSVLGNQDSYSTNDTPMLPSTIPPPLPNNPPPRPAIKQARAESDDDFRGGSDSDLDWQGYRRDDRFTSEVDGVSYWQALPVSRPQTAQVSRHMSLPPGTIPPEGYRPQKYDSRTRQMSSDGSSEGELASHAHKSKDRKGVFRGLFKRK</sequence>
<dbReference type="PANTHER" id="PTHR11915">
    <property type="entry name" value="SPECTRIN/FILAMIN RELATED CYTOSKELETAL PROTEIN"/>
    <property type="match status" value="1"/>
</dbReference>
<feature type="region of interest" description="Disordered" evidence="13">
    <location>
        <begin position="3564"/>
        <end position="3654"/>
    </location>
</feature>
<dbReference type="InterPro" id="IPR001715">
    <property type="entry name" value="CH_dom"/>
</dbReference>
<keyword evidence="7" id="KW-0344">Guanine-nucleotide releasing factor</keyword>
<comment type="similarity">
    <text evidence="2">Belongs to the spectrin family.</text>
</comment>
<dbReference type="Gene3D" id="1.10.418.10">
    <property type="entry name" value="Calponin-like domain"/>
    <property type="match status" value="2"/>
</dbReference>
<feature type="compositionally biased region" description="Polar residues" evidence="13">
    <location>
        <begin position="3696"/>
        <end position="3723"/>
    </location>
</feature>
<dbReference type="CDD" id="cd21194">
    <property type="entry name" value="CH_beta_spectrin_rpt2"/>
    <property type="match status" value="1"/>
</dbReference>
<dbReference type="InterPro" id="IPR001605">
    <property type="entry name" value="PH_dom-spectrin-type"/>
</dbReference>
<evidence type="ECO:0000256" key="10">
    <source>
        <dbReference type="ARBA" id="ARBA00023203"/>
    </source>
</evidence>
<dbReference type="InterPro" id="IPR001849">
    <property type="entry name" value="PH_domain"/>
</dbReference>
<evidence type="ECO:0000256" key="1">
    <source>
        <dbReference type="ARBA" id="ARBA00004496"/>
    </source>
</evidence>
<feature type="region of interest" description="Disordered" evidence="13">
    <location>
        <begin position="3379"/>
        <end position="3418"/>
    </location>
</feature>
<feature type="domain" description="Calponin-homology (CH)" evidence="16">
    <location>
        <begin position="1"/>
        <end position="85"/>
    </location>
</feature>
<dbReference type="InterPro" id="IPR001452">
    <property type="entry name" value="SH3_domain"/>
</dbReference>
<reference evidence="18" key="1">
    <citation type="submission" date="2025-08" db="UniProtKB">
        <authorList>
            <consortium name="RefSeq"/>
        </authorList>
    </citation>
    <scope>IDENTIFICATION</scope>
    <source>
        <tissue evidence="18">Muscle</tissue>
    </source>
</reference>
<feature type="coiled-coil region" evidence="12">
    <location>
        <begin position="3227"/>
        <end position="3284"/>
    </location>
</feature>
<gene>
    <name evidence="18" type="primary">LOC106459460</name>
</gene>
<keyword evidence="9" id="KW-0677">Repeat</keyword>
<feature type="compositionally biased region" description="Basic and acidic residues" evidence="13">
    <location>
        <begin position="3748"/>
        <end position="3760"/>
    </location>
</feature>
<feature type="coiled-coil region" evidence="12">
    <location>
        <begin position="3022"/>
        <end position="3085"/>
    </location>
</feature>
<feature type="region of interest" description="Disordered" evidence="13">
    <location>
        <begin position="867"/>
        <end position="899"/>
    </location>
</feature>
<dbReference type="InterPro" id="IPR036028">
    <property type="entry name" value="SH3-like_dom_sf"/>
</dbReference>
<evidence type="ECO:0000256" key="7">
    <source>
        <dbReference type="ARBA" id="ARBA00022658"/>
    </source>
</evidence>
<evidence type="ECO:0000256" key="3">
    <source>
        <dbReference type="ARBA" id="ARBA00022443"/>
    </source>
</evidence>
<evidence type="ECO:0000256" key="11">
    <source>
        <dbReference type="PROSITE-ProRule" id="PRU00192"/>
    </source>
</evidence>
<dbReference type="Pfam" id="PF00307">
    <property type="entry name" value="CH"/>
    <property type="match status" value="2"/>
</dbReference>
<feature type="coiled-coil region" evidence="12">
    <location>
        <begin position="2220"/>
        <end position="2260"/>
    </location>
</feature>
<feature type="compositionally biased region" description="Pro residues" evidence="13">
    <location>
        <begin position="3730"/>
        <end position="3743"/>
    </location>
</feature>
<feature type="compositionally biased region" description="Basic residues" evidence="13">
    <location>
        <begin position="3400"/>
        <end position="3415"/>
    </location>
</feature>
<dbReference type="Gene3D" id="2.30.30.40">
    <property type="entry name" value="SH3 Domains"/>
    <property type="match status" value="1"/>
</dbReference>
<dbReference type="SMART" id="SM00150">
    <property type="entry name" value="SPEC"/>
    <property type="match status" value="26"/>
</dbReference>
<feature type="coiled-coil region" evidence="12">
    <location>
        <begin position="705"/>
        <end position="739"/>
    </location>
</feature>
<dbReference type="SMART" id="SM00033">
    <property type="entry name" value="CH"/>
    <property type="match status" value="2"/>
</dbReference>
<feature type="region of interest" description="Disordered" evidence="13">
    <location>
        <begin position="3684"/>
        <end position="3765"/>
    </location>
</feature>
<dbReference type="CDD" id="cd10571">
    <property type="entry name" value="PH_beta_spectrin"/>
    <property type="match status" value="1"/>
</dbReference>
<dbReference type="PROSITE" id="PS50003">
    <property type="entry name" value="PH_DOMAIN"/>
    <property type="match status" value="1"/>
</dbReference>
<feature type="coiled-coil region" evidence="12">
    <location>
        <begin position="1172"/>
        <end position="1199"/>
    </location>
</feature>
<keyword evidence="12" id="KW-0175">Coiled coil</keyword>
<keyword evidence="3 11" id="KW-0728">SH3 domain</keyword>
<dbReference type="Pfam" id="PF14604">
    <property type="entry name" value="SH3_9"/>
    <property type="match status" value="1"/>
</dbReference>
<feature type="compositionally biased region" description="Basic and acidic residues" evidence="13">
    <location>
        <begin position="3379"/>
        <end position="3399"/>
    </location>
</feature>
<feature type="compositionally biased region" description="Polar residues" evidence="13">
    <location>
        <begin position="3569"/>
        <end position="3612"/>
    </location>
</feature>
<dbReference type="SMART" id="SM00233">
    <property type="entry name" value="PH"/>
    <property type="match status" value="1"/>
</dbReference>
<dbReference type="SUPFAM" id="SSF50044">
    <property type="entry name" value="SH3-domain"/>
    <property type="match status" value="1"/>
</dbReference>
<protein>
    <submittedName>
        <fullName evidence="18">Spectrin beta chain, non-erythrocytic 1-like</fullName>
    </submittedName>
</protein>
<dbReference type="SMART" id="SM00326">
    <property type="entry name" value="SH3"/>
    <property type="match status" value="1"/>
</dbReference>
<proteinExistence type="inferred from homology"/>
<evidence type="ECO:0000256" key="6">
    <source>
        <dbReference type="ARBA" id="ARBA00022553"/>
    </source>
</evidence>
<evidence type="ECO:0000259" key="16">
    <source>
        <dbReference type="PROSITE" id="PS50021"/>
    </source>
</evidence>
<evidence type="ECO:0000256" key="4">
    <source>
        <dbReference type="ARBA" id="ARBA00022467"/>
    </source>
</evidence>
<dbReference type="InterPro" id="IPR011993">
    <property type="entry name" value="PH-like_dom_sf"/>
</dbReference>
<evidence type="ECO:0000313" key="18">
    <source>
        <dbReference type="RefSeq" id="XP_022241663.1"/>
    </source>
</evidence>
<accession>A0ABM1SDF8</accession>
<feature type="compositionally biased region" description="Basic residues" evidence="13">
    <location>
        <begin position="867"/>
        <end position="879"/>
    </location>
</feature>
<keyword evidence="8" id="KW-0493">Microtubule</keyword>
<evidence type="ECO:0000256" key="12">
    <source>
        <dbReference type="SAM" id="Coils"/>
    </source>
</evidence>